<comment type="caution">
    <text evidence="1">The sequence shown here is derived from an EMBL/GenBank/DDBJ whole genome shotgun (WGS) entry which is preliminary data.</text>
</comment>
<dbReference type="AlphaFoldDB" id="A0AAW1VHH1"/>
<gene>
    <name evidence="1" type="ORF">WA026_016502</name>
</gene>
<organism evidence="1 2">
    <name type="scientific">Henosepilachna vigintioctopunctata</name>
    <dbReference type="NCBI Taxonomy" id="420089"/>
    <lineage>
        <taxon>Eukaryota</taxon>
        <taxon>Metazoa</taxon>
        <taxon>Ecdysozoa</taxon>
        <taxon>Arthropoda</taxon>
        <taxon>Hexapoda</taxon>
        <taxon>Insecta</taxon>
        <taxon>Pterygota</taxon>
        <taxon>Neoptera</taxon>
        <taxon>Endopterygota</taxon>
        <taxon>Coleoptera</taxon>
        <taxon>Polyphaga</taxon>
        <taxon>Cucujiformia</taxon>
        <taxon>Coccinelloidea</taxon>
        <taxon>Coccinellidae</taxon>
        <taxon>Epilachninae</taxon>
        <taxon>Epilachnini</taxon>
        <taxon>Henosepilachna</taxon>
    </lineage>
</organism>
<protein>
    <submittedName>
        <fullName evidence="1">Uncharacterized protein</fullName>
    </submittedName>
</protein>
<reference evidence="1 2" key="1">
    <citation type="submission" date="2023-03" db="EMBL/GenBank/DDBJ databases">
        <title>Genome insight into feeding habits of ladybird beetles.</title>
        <authorList>
            <person name="Li H.-S."/>
            <person name="Huang Y.-H."/>
            <person name="Pang H."/>
        </authorList>
    </citation>
    <scope>NUCLEOTIDE SEQUENCE [LARGE SCALE GENOMIC DNA]</scope>
    <source>
        <strain evidence="1">SYSU_2023b</strain>
        <tissue evidence="1">Whole body</tissue>
    </source>
</reference>
<proteinExistence type="predicted"/>
<accession>A0AAW1VHH1</accession>
<dbReference type="Proteomes" id="UP001431783">
    <property type="component" value="Unassembled WGS sequence"/>
</dbReference>
<dbReference type="EMBL" id="JARQZJ010000130">
    <property type="protein sequence ID" value="KAK9891704.1"/>
    <property type="molecule type" value="Genomic_DNA"/>
</dbReference>
<evidence type="ECO:0000313" key="1">
    <source>
        <dbReference type="EMBL" id="KAK9891704.1"/>
    </source>
</evidence>
<keyword evidence="2" id="KW-1185">Reference proteome</keyword>
<sequence length="245" mass="27391">MNELKKIIASQSVMIQKLLSDAGIDVKLFDKNDHHSKTADREFPSNAPVNESGEISFKIINSKDIISSDVPQSSKSPQQKMMEDLIFVEKDTVENCSGPFKFSKNESGWSDVKSRKNDKIIQPSSAAKNITDDEHSLAPRSQLQGVRKSSVPIIGTQKSNILHAAKKKTVVFIHVSELDPATNPTELEHFIGQCISNITCGKLNSMKPEIYSSFKITVVAVKRFFTKRSQNIRSFPKECDTQFCQ</sequence>
<evidence type="ECO:0000313" key="2">
    <source>
        <dbReference type="Proteomes" id="UP001431783"/>
    </source>
</evidence>
<name>A0AAW1VHH1_9CUCU</name>